<evidence type="ECO:0000313" key="1">
    <source>
        <dbReference type="EMBL" id="BAU32364.1"/>
    </source>
</evidence>
<dbReference type="RefSeq" id="WP_150129220.1">
    <property type="nucleotide sequence ID" value="NZ_AP017315.1"/>
</dbReference>
<reference evidence="1 2" key="2">
    <citation type="submission" date="2016-01" db="EMBL/GenBank/DDBJ databases">
        <title>Microcella alkaliphila JAM AC0309 whole genome shotgun sequence.</title>
        <authorList>
            <person name="Kurata A."/>
            <person name="Hirose Y."/>
            <person name="Kishimoto N."/>
            <person name="Kobayashi T."/>
        </authorList>
    </citation>
    <scope>NUCLEOTIDE SEQUENCE [LARGE SCALE GENOMIC DNA]</scope>
    <source>
        <strain evidence="1 2">JAM AC0309</strain>
    </source>
</reference>
<name>A0A0U5BP23_9MICO</name>
<evidence type="ECO:0000313" key="2">
    <source>
        <dbReference type="Proteomes" id="UP000218965"/>
    </source>
</evidence>
<sequence length="91" mass="10635">MPDEYADRVGDEEFIREFVQSIPDYVQNFGEFDEERSSMWTVTRFLMEQMNYTLDEVNELGRTEVPEVELARGSAWRALGQHRKISSALAL</sequence>
<protein>
    <submittedName>
        <fullName evidence="1">Putative transcriptional regulator</fullName>
    </submittedName>
</protein>
<dbReference type="EMBL" id="AP017315">
    <property type="protein sequence ID" value="BAU32364.1"/>
    <property type="molecule type" value="Genomic_DNA"/>
</dbReference>
<reference evidence="2" key="1">
    <citation type="submission" date="2015-12" db="EMBL/GenBank/DDBJ databases">
        <authorList>
            <person name="Shamseldin A."/>
            <person name="Moawad H."/>
            <person name="Abd El-Rahim W.M."/>
            <person name="Sadowsky M.J."/>
        </authorList>
    </citation>
    <scope>NUCLEOTIDE SEQUENCE [LARGE SCALE GENOMIC DNA]</scope>
    <source>
        <strain evidence="2">JAM AC0309</strain>
    </source>
</reference>
<dbReference type="KEGG" id="malk:MalAC0309_1512"/>
<dbReference type="Proteomes" id="UP000218965">
    <property type="component" value="Chromosome"/>
</dbReference>
<gene>
    <name evidence="1" type="ORF">MalAC0309_1512</name>
</gene>
<organism evidence="1 2">
    <name type="scientific">Microcella alkaliphila</name>
    <dbReference type="NCBI Taxonomy" id="279828"/>
    <lineage>
        <taxon>Bacteria</taxon>
        <taxon>Bacillati</taxon>
        <taxon>Actinomycetota</taxon>
        <taxon>Actinomycetes</taxon>
        <taxon>Micrococcales</taxon>
        <taxon>Microbacteriaceae</taxon>
        <taxon>Microcella</taxon>
    </lineage>
</organism>
<accession>A0A0U5BP23</accession>
<dbReference type="OrthoDB" id="5328543at2"/>
<proteinExistence type="predicted"/>
<dbReference type="AlphaFoldDB" id="A0A0U5BP23"/>